<sequence length="104" mass="10778">MGRSGRIAAGLFLAAMLFAAGCGAAASEPAAPLPPAPSAPLPDEIPEPVRRALARTEERRGRAELIAVSVTPSGEGLVVLLCVRAGEGVCADRYLWRDGRLQEG</sequence>
<name>A0A498CM19_9FIRM</name>
<evidence type="ECO:0000313" key="4">
    <source>
        <dbReference type="Proteomes" id="UP000276301"/>
    </source>
</evidence>
<gene>
    <name evidence="3" type="ORF">D4A47_09190</name>
</gene>
<proteinExistence type="predicted"/>
<evidence type="ECO:0000256" key="2">
    <source>
        <dbReference type="SAM" id="SignalP"/>
    </source>
</evidence>
<comment type="caution">
    <text evidence="3">The sequence shown here is derived from an EMBL/GenBank/DDBJ whole genome shotgun (WGS) entry which is preliminary data.</text>
</comment>
<evidence type="ECO:0000313" key="3">
    <source>
        <dbReference type="EMBL" id="RLL10269.1"/>
    </source>
</evidence>
<feature type="compositionally biased region" description="Pro residues" evidence="1">
    <location>
        <begin position="31"/>
        <end position="40"/>
    </location>
</feature>
<organism evidence="3 4">
    <name type="scientific">Anaerotruncus massiliensis</name>
    <name type="common">ex Liu et al. 2021</name>
    <dbReference type="NCBI Taxonomy" id="2321404"/>
    <lineage>
        <taxon>Bacteria</taxon>
        <taxon>Bacillati</taxon>
        <taxon>Bacillota</taxon>
        <taxon>Clostridia</taxon>
        <taxon>Eubacteriales</taxon>
        <taxon>Oscillospiraceae</taxon>
        <taxon>Anaerotruncus</taxon>
    </lineage>
</organism>
<dbReference type="PROSITE" id="PS51257">
    <property type="entry name" value="PROKAR_LIPOPROTEIN"/>
    <property type="match status" value="1"/>
</dbReference>
<dbReference type="Proteomes" id="UP000276301">
    <property type="component" value="Unassembled WGS sequence"/>
</dbReference>
<dbReference type="RefSeq" id="WP_121587055.1">
    <property type="nucleotide sequence ID" value="NZ_RCHT01000015.1"/>
</dbReference>
<keyword evidence="2" id="KW-0732">Signal</keyword>
<dbReference type="EMBL" id="RCHT01000015">
    <property type="protein sequence ID" value="RLL10269.1"/>
    <property type="molecule type" value="Genomic_DNA"/>
</dbReference>
<feature type="signal peptide" evidence="2">
    <location>
        <begin position="1"/>
        <end position="24"/>
    </location>
</feature>
<evidence type="ECO:0000256" key="1">
    <source>
        <dbReference type="SAM" id="MobiDB-lite"/>
    </source>
</evidence>
<feature type="region of interest" description="Disordered" evidence="1">
    <location>
        <begin position="26"/>
        <end position="45"/>
    </location>
</feature>
<keyword evidence="4" id="KW-1185">Reference proteome</keyword>
<reference evidence="3 4" key="1">
    <citation type="submission" date="2018-10" db="EMBL/GenBank/DDBJ databases">
        <title>Anaerotruncus faecis sp. nov., isolated from human feces.</title>
        <authorList>
            <person name="Wang Y.-J."/>
        </authorList>
    </citation>
    <scope>NUCLEOTIDE SEQUENCE [LARGE SCALE GENOMIC DNA]</scope>
    <source>
        <strain evidence="3 4">22A2-44</strain>
    </source>
</reference>
<feature type="chain" id="PRO_5039563125" evidence="2">
    <location>
        <begin position="25"/>
        <end position="104"/>
    </location>
</feature>
<protein>
    <submittedName>
        <fullName evidence="3">Uncharacterized protein</fullName>
    </submittedName>
</protein>
<dbReference type="AlphaFoldDB" id="A0A498CM19"/>
<accession>A0A498CM19</accession>